<protein>
    <submittedName>
        <fullName evidence="1">MFS transporter</fullName>
    </submittedName>
</protein>
<reference evidence="1" key="1">
    <citation type="submission" date="2017-10" db="EMBL/GenBank/DDBJ databases">
        <title>Genome sequence of cellulolytic Lachnospiraceae bacterium XHS1971 isolated from hotspring sediment.</title>
        <authorList>
            <person name="Vasudevan G."/>
            <person name="Joshi A.J."/>
            <person name="Hivarkar S."/>
            <person name="Lanjekar V.B."/>
            <person name="Dhakephalkar P.K."/>
            <person name="Dagar S."/>
        </authorList>
    </citation>
    <scope>NUCLEOTIDE SEQUENCE</scope>
    <source>
        <strain evidence="1">XHS1971</strain>
    </source>
</reference>
<gene>
    <name evidence="1" type="ORF">CS063_03760</name>
</gene>
<keyword evidence="2" id="KW-1185">Reference proteome</keyword>
<dbReference type="Proteomes" id="UP000224460">
    <property type="component" value="Unassembled WGS sequence"/>
</dbReference>
<accession>A0AC61DFE0</accession>
<comment type="caution">
    <text evidence="1">The sequence shown here is derived from an EMBL/GenBank/DDBJ whole genome shotgun (WGS) entry which is preliminary data.</text>
</comment>
<proteinExistence type="predicted"/>
<organism evidence="1 2">
    <name type="scientific">Sporanaerobium hydrogeniformans</name>
    <dbReference type="NCBI Taxonomy" id="3072179"/>
    <lineage>
        <taxon>Bacteria</taxon>
        <taxon>Bacillati</taxon>
        <taxon>Bacillota</taxon>
        <taxon>Clostridia</taxon>
        <taxon>Lachnospirales</taxon>
        <taxon>Lachnospiraceae</taxon>
        <taxon>Sporanaerobium</taxon>
    </lineage>
</organism>
<dbReference type="EMBL" id="PEDL01000002">
    <property type="protein sequence ID" value="PHV71889.1"/>
    <property type="molecule type" value="Genomic_DNA"/>
</dbReference>
<name>A0AC61DFE0_9FIRM</name>
<evidence type="ECO:0000313" key="2">
    <source>
        <dbReference type="Proteomes" id="UP000224460"/>
    </source>
</evidence>
<sequence>MENMKLVVNYTLGRARKVYFMAIPENEQELKKSRFYFTISDAAAQTIVQLAGGTFLVALMAYVGISDANIGVITSLGSFVALFQLLTLGYVMKLKKYKFFVCFTALQRLFFVWMYFVPLLTIPLTLKMGLIIIFYCIAQIFVQIGTPATQDWIASLVPNQVRGRYLATKDSVAVGVVATIMLLSGMILDYFKKDNIIVGFSLLGSLILLLVAVNFICLSKMKEPKLAYLNREGKEIHGRMVKRLHESETEYKGESLWTGLKEALKSSHFRKAISLNFLWMLSFYIALPFNASYQIKELQLPYTFIMMVGFLSNMMRVCLTPKLGKLADTYGMARILKYVLFALGISQLMIACTVPSNAYRMTIISTFFAALGWTFIGPGLFGIQLEFLEKDKRVIQLTILSSLSGMFGFFISLIGGCILDYLQHNPFMLMGRELYAQQVLNLLGFIMILMTIGYIQFFIQTAHVQVNCEDGTVI</sequence>
<evidence type="ECO:0000313" key="1">
    <source>
        <dbReference type="EMBL" id="PHV71889.1"/>
    </source>
</evidence>